<evidence type="ECO:0000313" key="2">
    <source>
        <dbReference type="EMBL" id="UUR07906.1"/>
    </source>
</evidence>
<keyword evidence="3" id="KW-1185">Reference proteome</keyword>
<dbReference type="RefSeq" id="WP_249503691.1">
    <property type="nucleotide sequence ID" value="NZ_CP097253.1"/>
</dbReference>
<reference evidence="2 3" key="1">
    <citation type="submission" date="2022-05" db="EMBL/GenBank/DDBJ databases">
        <title>S8-45 Sphingomonas ultraviolaceadurans.</title>
        <authorList>
            <person name="Liu Y."/>
        </authorList>
    </citation>
    <scope>NUCLEOTIDE SEQUENCE [LARGE SCALE GENOMIC DNA]</scope>
    <source>
        <strain evidence="2 3">S8-45</strain>
    </source>
</reference>
<feature type="signal peptide" evidence="1">
    <location>
        <begin position="1"/>
        <end position="24"/>
    </location>
</feature>
<evidence type="ECO:0000313" key="3">
    <source>
        <dbReference type="Proteomes" id="UP000831921"/>
    </source>
</evidence>
<evidence type="ECO:0000256" key="1">
    <source>
        <dbReference type="SAM" id="SignalP"/>
    </source>
</evidence>
<gene>
    <name evidence="2" type="ORF">M1K48_13415</name>
</gene>
<dbReference type="EMBL" id="CP097253">
    <property type="protein sequence ID" value="UUR07906.1"/>
    <property type="molecule type" value="Genomic_DNA"/>
</dbReference>
<evidence type="ECO:0008006" key="4">
    <source>
        <dbReference type="Google" id="ProtNLM"/>
    </source>
</evidence>
<proteinExistence type="predicted"/>
<protein>
    <recommendedName>
        <fullName evidence="4">DUF4402 domain-containing protein</fullName>
    </recommendedName>
</protein>
<name>A0ABY5MZW8_9SPHN</name>
<sequence>MHHIVRAGVAAAALCVATAGVAQVAGSASAMSSTAPVMVRAGTMVAMTPMAEIASSKVKVGDSFEFTVVSDVVENGVVAVPRGSKALGMIKWKTGKAIGGKSGKFEIAFKQLNVNGKVIPLSGIHRQEGKGNTVGALFGSMWISGRSAIMTPGQIVNAMVAENTVI</sequence>
<organism evidence="2 3">
    <name type="scientific">Sphingomonas glaciei</name>
    <dbReference type="NCBI Taxonomy" id="2938948"/>
    <lineage>
        <taxon>Bacteria</taxon>
        <taxon>Pseudomonadati</taxon>
        <taxon>Pseudomonadota</taxon>
        <taxon>Alphaproteobacteria</taxon>
        <taxon>Sphingomonadales</taxon>
        <taxon>Sphingomonadaceae</taxon>
        <taxon>Sphingomonas</taxon>
    </lineage>
</organism>
<accession>A0ABY5MZW8</accession>
<keyword evidence="1" id="KW-0732">Signal</keyword>
<dbReference type="Proteomes" id="UP000831921">
    <property type="component" value="Chromosome"/>
</dbReference>
<feature type="chain" id="PRO_5045975472" description="DUF4402 domain-containing protein" evidence="1">
    <location>
        <begin position="25"/>
        <end position="166"/>
    </location>
</feature>